<dbReference type="AlphaFoldDB" id="A0A5N5TKW5"/>
<accession>A0A5N5TKW5</accession>
<keyword evidence="2" id="KW-0521">NADP</keyword>
<evidence type="ECO:0000256" key="1">
    <source>
        <dbReference type="ARBA" id="ARBA00007905"/>
    </source>
</evidence>
<gene>
    <name evidence="6" type="ORF">Anas_01354</name>
</gene>
<feature type="compositionally biased region" description="Acidic residues" evidence="4">
    <location>
        <begin position="373"/>
        <end position="412"/>
    </location>
</feature>
<dbReference type="PRINTS" id="PR00069">
    <property type="entry name" value="ALDKETRDTASE"/>
</dbReference>
<dbReference type="Pfam" id="PF16690">
    <property type="entry name" value="MMACHC"/>
    <property type="match status" value="1"/>
</dbReference>
<organism evidence="6 7">
    <name type="scientific">Armadillidium nasatum</name>
    <dbReference type="NCBI Taxonomy" id="96803"/>
    <lineage>
        <taxon>Eukaryota</taxon>
        <taxon>Metazoa</taxon>
        <taxon>Ecdysozoa</taxon>
        <taxon>Arthropoda</taxon>
        <taxon>Crustacea</taxon>
        <taxon>Multicrustacea</taxon>
        <taxon>Malacostraca</taxon>
        <taxon>Eumalacostraca</taxon>
        <taxon>Peracarida</taxon>
        <taxon>Isopoda</taxon>
        <taxon>Oniscidea</taxon>
        <taxon>Crinocheta</taxon>
        <taxon>Armadillidiidae</taxon>
        <taxon>Armadillidium</taxon>
    </lineage>
</organism>
<name>A0A5N5TKW5_9CRUS</name>
<feature type="domain" description="NADP-dependent oxidoreductase" evidence="5">
    <location>
        <begin position="208"/>
        <end position="306"/>
    </location>
</feature>
<protein>
    <submittedName>
        <fullName evidence="6">Prostaglandin F synthase</fullName>
    </submittedName>
</protein>
<dbReference type="InterPro" id="IPR023210">
    <property type="entry name" value="NADP_OxRdtase_dom"/>
</dbReference>
<evidence type="ECO:0000256" key="4">
    <source>
        <dbReference type="SAM" id="MobiDB-lite"/>
    </source>
</evidence>
<dbReference type="InterPro" id="IPR032037">
    <property type="entry name" value="MMACHC"/>
</dbReference>
<dbReference type="GO" id="GO:0016616">
    <property type="term" value="F:oxidoreductase activity, acting on the CH-OH group of donors, NAD or NADP as acceptor"/>
    <property type="evidence" value="ECO:0007669"/>
    <property type="project" value="UniProtKB-ARBA"/>
</dbReference>
<comment type="similarity">
    <text evidence="1">Belongs to the aldo/keto reductase family.</text>
</comment>
<dbReference type="Pfam" id="PF00248">
    <property type="entry name" value="Aldo_ket_red"/>
    <property type="match status" value="1"/>
</dbReference>
<keyword evidence="3" id="KW-0560">Oxidoreductase</keyword>
<dbReference type="EMBL" id="SEYY01000656">
    <property type="protein sequence ID" value="KAB7506798.1"/>
    <property type="molecule type" value="Genomic_DNA"/>
</dbReference>
<dbReference type="GO" id="GO:0090266">
    <property type="term" value="P:regulation of mitotic cell cycle spindle assembly checkpoint"/>
    <property type="evidence" value="ECO:0007669"/>
    <property type="project" value="InterPro"/>
</dbReference>
<dbReference type="InterPro" id="IPR020471">
    <property type="entry name" value="AKR"/>
</dbReference>
<dbReference type="Proteomes" id="UP000326759">
    <property type="component" value="Unassembled WGS sequence"/>
</dbReference>
<dbReference type="InterPro" id="IPR026182">
    <property type="entry name" value="ANAPC15"/>
</dbReference>
<evidence type="ECO:0000256" key="3">
    <source>
        <dbReference type="ARBA" id="ARBA00023002"/>
    </source>
</evidence>
<dbReference type="Pfam" id="PF15243">
    <property type="entry name" value="ANAPC15"/>
    <property type="match status" value="1"/>
</dbReference>
<dbReference type="PANTHER" id="PTHR43827">
    <property type="entry name" value="2,5-DIKETO-D-GLUCONIC ACID REDUCTASE"/>
    <property type="match status" value="1"/>
</dbReference>
<dbReference type="GO" id="GO:0005680">
    <property type="term" value="C:anaphase-promoting complex"/>
    <property type="evidence" value="ECO:0007669"/>
    <property type="project" value="InterPro"/>
</dbReference>
<keyword evidence="7" id="KW-1185">Reference proteome</keyword>
<dbReference type="SUPFAM" id="SSF51430">
    <property type="entry name" value="NAD(P)-linked oxidoreductase"/>
    <property type="match status" value="1"/>
</dbReference>
<evidence type="ECO:0000313" key="7">
    <source>
        <dbReference type="Proteomes" id="UP000326759"/>
    </source>
</evidence>
<dbReference type="InterPro" id="IPR036812">
    <property type="entry name" value="NAD(P)_OxRdtase_dom_sf"/>
</dbReference>
<evidence type="ECO:0000313" key="6">
    <source>
        <dbReference type="EMBL" id="KAB7506798.1"/>
    </source>
</evidence>
<sequence length="412" mass="46879">MKAILPLKCNYYNTVLHNDVLIPNIGFGTYKIKGKEIILKVLEASLSANYRSIDTAAVYRNENDIGLALQTLLPKFNLKRSDVFLTSKLISECIDRHNDPLDQCMRNVVGKLKMVLNDFDIEIIHDYELTPTRRPKILMQTAGHVSGAARFYQRSDLEDEDPWKKDKKIFGVSIHPIYGGWFAFRAVIIIKNHICENLEEKIPKSCSIVPHVNQIEFHPLYKQEELVTYCKSKGIYVQAYSSLGTTTHENFLLNHPVVKEVARLESKSEAQVLLKWALQQGIGVLPKSTNTSHIEENNQLDFSLSDKGNMALPPLFPNLTPSLLDPAWIDIDRAVDLNQELRNQELGYHSQLEVIAMKGKDIIPIGNNASEQTSEDEEDGNDDDYDDDDDNDDEEEEDDSEMNDEYPDAIIQ</sequence>
<evidence type="ECO:0000256" key="2">
    <source>
        <dbReference type="ARBA" id="ARBA00022857"/>
    </source>
</evidence>
<dbReference type="OrthoDB" id="416253at2759"/>
<feature type="region of interest" description="Disordered" evidence="4">
    <location>
        <begin position="365"/>
        <end position="412"/>
    </location>
</feature>
<reference evidence="6 7" key="1">
    <citation type="journal article" date="2019" name="PLoS Biol.">
        <title>Sex chromosomes control vertical transmission of feminizing Wolbachia symbionts in an isopod.</title>
        <authorList>
            <person name="Becking T."/>
            <person name="Chebbi M.A."/>
            <person name="Giraud I."/>
            <person name="Moumen B."/>
            <person name="Laverre T."/>
            <person name="Caubet Y."/>
            <person name="Peccoud J."/>
            <person name="Gilbert C."/>
            <person name="Cordaux R."/>
        </authorList>
    </citation>
    <scope>NUCLEOTIDE SEQUENCE [LARGE SCALE GENOMIC DNA]</scope>
    <source>
        <strain evidence="6">ANa2</strain>
        <tissue evidence="6">Whole body excluding digestive tract and cuticle</tissue>
    </source>
</reference>
<proteinExistence type="inferred from homology"/>
<dbReference type="PANTHER" id="PTHR43827:SF3">
    <property type="entry name" value="NADP-DEPENDENT OXIDOREDUCTASE DOMAIN-CONTAINING PROTEIN"/>
    <property type="match status" value="1"/>
</dbReference>
<dbReference type="Gene3D" id="3.20.20.100">
    <property type="entry name" value="NADP-dependent oxidoreductase domain"/>
    <property type="match status" value="1"/>
</dbReference>
<comment type="caution">
    <text evidence="6">The sequence shown here is derived from an EMBL/GenBank/DDBJ whole genome shotgun (WGS) entry which is preliminary data.</text>
</comment>
<evidence type="ECO:0000259" key="5">
    <source>
        <dbReference type="Pfam" id="PF00248"/>
    </source>
</evidence>